<organism evidence="1 2">
    <name type="scientific">Hymenobacter koreensis</name>
    <dbReference type="NCBI Taxonomy" id="1084523"/>
    <lineage>
        <taxon>Bacteria</taxon>
        <taxon>Pseudomonadati</taxon>
        <taxon>Bacteroidota</taxon>
        <taxon>Cytophagia</taxon>
        <taxon>Cytophagales</taxon>
        <taxon>Hymenobacteraceae</taxon>
        <taxon>Hymenobacter</taxon>
    </lineage>
</organism>
<sequence>MKLALELEFPDDQAANVLRLLQSLPETTATVIPHPATTNAPAAALSEAEQQRLMHELFGSWQSEESGDELTRQLLEARYFRDRDVEL</sequence>
<dbReference type="Proteomes" id="UP001500454">
    <property type="component" value="Unassembled WGS sequence"/>
</dbReference>
<dbReference type="RefSeq" id="WP_345220339.1">
    <property type="nucleotide sequence ID" value="NZ_BAABHA010000001.1"/>
</dbReference>
<evidence type="ECO:0000313" key="1">
    <source>
        <dbReference type="EMBL" id="GAA4371850.1"/>
    </source>
</evidence>
<dbReference type="EMBL" id="BAABHA010000001">
    <property type="protein sequence ID" value="GAA4371850.1"/>
    <property type="molecule type" value="Genomic_DNA"/>
</dbReference>
<gene>
    <name evidence="1" type="ORF">GCM10023186_00750</name>
</gene>
<protein>
    <submittedName>
        <fullName evidence="1">Uncharacterized protein</fullName>
    </submittedName>
</protein>
<reference evidence="2" key="1">
    <citation type="journal article" date="2019" name="Int. J. Syst. Evol. Microbiol.">
        <title>The Global Catalogue of Microorganisms (GCM) 10K type strain sequencing project: providing services to taxonomists for standard genome sequencing and annotation.</title>
        <authorList>
            <consortium name="The Broad Institute Genomics Platform"/>
            <consortium name="The Broad Institute Genome Sequencing Center for Infectious Disease"/>
            <person name="Wu L."/>
            <person name="Ma J."/>
        </authorList>
    </citation>
    <scope>NUCLEOTIDE SEQUENCE [LARGE SCALE GENOMIC DNA]</scope>
    <source>
        <strain evidence="2">JCM 17924</strain>
    </source>
</reference>
<proteinExistence type="predicted"/>
<keyword evidence="2" id="KW-1185">Reference proteome</keyword>
<accession>A0ABP8ITM1</accession>
<name>A0ABP8ITM1_9BACT</name>
<evidence type="ECO:0000313" key="2">
    <source>
        <dbReference type="Proteomes" id="UP001500454"/>
    </source>
</evidence>
<comment type="caution">
    <text evidence="1">The sequence shown here is derived from an EMBL/GenBank/DDBJ whole genome shotgun (WGS) entry which is preliminary data.</text>
</comment>